<keyword evidence="3" id="KW-1185">Reference proteome</keyword>
<dbReference type="eggNOG" id="COG4915">
    <property type="taxonomic scope" value="Bacteria"/>
</dbReference>
<organism evidence="2 3">
    <name type="scientific">Agrilactobacillus composti DSM 18527 = JCM 14202</name>
    <dbReference type="NCBI Taxonomy" id="1423734"/>
    <lineage>
        <taxon>Bacteria</taxon>
        <taxon>Bacillati</taxon>
        <taxon>Bacillota</taxon>
        <taxon>Bacilli</taxon>
        <taxon>Lactobacillales</taxon>
        <taxon>Lactobacillaceae</taxon>
        <taxon>Agrilactobacillus</taxon>
    </lineage>
</organism>
<sequence>MNNRFKNTLIGAGGVLVAGFVLSILTPMPMMGMHHGLTRFFLLITMIALAIFIVTLPFYLIARHQNRQQPATPDLTDKLNHKLLDHYQKAGLSDSDIVFFRKTMASAEQQIRKLNHNIETTPKLKAIDLNLDMVKVSKSMFAAIVKEPQRLSEASDFLYRHLPTLVNLTDRYIEISHHEVKTTDTWEVLAKSLEVIKNLGTQIREDYATFVADDLDEMHQEMSAAQDSFSTAQKDALKMNEALQKVRDSYEKDKENH</sequence>
<comment type="caution">
    <text evidence="2">The sequence shown here is derived from an EMBL/GenBank/DDBJ whole genome shotgun (WGS) entry which is preliminary data.</text>
</comment>
<keyword evidence="1" id="KW-1133">Transmembrane helix</keyword>
<dbReference type="RefSeq" id="WP_052004512.1">
    <property type="nucleotide sequence ID" value="NZ_AZGA01000002.1"/>
</dbReference>
<dbReference type="AlphaFoldDB" id="X0PDI9"/>
<dbReference type="OrthoDB" id="2243657at2"/>
<dbReference type="STRING" id="1423734.FC83_GL002510"/>
<keyword evidence="1" id="KW-0472">Membrane</keyword>
<evidence type="ECO:0000313" key="2">
    <source>
        <dbReference type="EMBL" id="KRM36636.1"/>
    </source>
</evidence>
<feature type="transmembrane region" description="Helical" evidence="1">
    <location>
        <begin position="40"/>
        <end position="62"/>
    </location>
</feature>
<dbReference type="Pfam" id="PF10112">
    <property type="entry name" value="Halogen_Hydrol"/>
    <property type="match status" value="1"/>
</dbReference>
<proteinExistence type="predicted"/>
<gene>
    <name evidence="2" type="ORF">FC83_GL002510</name>
</gene>
<keyword evidence="1" id="KW-0812">Transmembrane</keyword>
<feature type="transmembrane region" description="Helical" evidence="1">
    <location>
        <begin position="7"/>
        <end position="28"/>
    </location>
</feature>
<evidence type="ECO:0000256" key="1">
    <source>
        <dbReference type="SAM" id="Phobius"/>
    </source>
</evidence>
<dbReference type="PATRIC" id="fig|1423734.3.peg.2546"/>
<accession>X0PDI9</accession>
<name>X0PDI9_9LACO</name>
<evidence type="ECO:0000313" key="3">
    <source>
        <dbReference type="Proteomes" id="UP000051236"/>
    </source>
</evidence>
<protein>
    <recommendedName>
        <fullName evidence="4">5-bromo-4-chloroindolyl phosphate hydrolysis protein</fullName>
    </recommendedName>
</protein>
<evidence type="ECO:0008006" key="4">
    <source>
        <dbReference type="Google" id="ProtNLM"/>
    </source>
</evidence>
<dbReference type="Proteomes" id="UP000051236">
    <property type="component" value="Unassembled WGS sequence"/>
</dbReference>
<dbReference type="EMBL" id="AZGA01000002">
    <property type="protein sequence ID" value="KRM36636.1"/>
    <property type="molecule type" value="Genomic_DNA"/>
</dbReference>
<dbReference type="InterPro" id="IPR018770">
    <property type="entry name" value="ChloroindolylP_hydrolase"/>
</dbReference>
<reference evidence="2 3" key="1">
    <citation type="journal article" date="2015" name="Genome Announc.">
        <title>Expanding the biotechnology potential of lactobacilli through comparative genomics of 213 strains and associated genera.</title>
        <authorList>
            <person name="Sun Z."/>
            <person name="Harris H.M."/>
            <person name="McCann A."/>
            <person name="Guo C."/>
            <person name="Argimon S."/>
            <person name="Zhang W."/>
            <person name="Yang X."/>
            <person name="Jeffery I.B."/>
            <person name="Cooney J.C."/>
            <person name="Kagawa T.F."/>
            <person name="Liu W."/>
            <person name="Song Y."/>
            <person name="Salvetti E."/>
            <person name="Wrobel A."/>
            <person name="Rasinkangas P."/>
            <person name="Parkhill J."/>
            <person name="Rea M.C."/>
            <person name="O'Sullivan O."/>
            <person name="Ritari J."/>
            <person name="Douillard F.P."/>
            <person name="Paul Ross R."/>
            <person name="Yang R."/>
            <person name="Briner A.E."/>
            <person name="Felis G.E."/>
            <person name="de Vos W.M."/>
            <person name="Barrangou R."/>
            <person name="Klaenhammer T.R."/>
            <person name="Caufield P.W."/>
            <person name="Cui Y."/>
            <person name="Zhang H."/>
            <person name="O'Toole P.W."/>
        </authorList>
    </citation>
    <scope>NUCLEOTIDE SEQUENCE [LARGE SCALE GENOMIC DNA]</scope>
    <source>
        <strain evidence="2 3">DSM 18527</strain>
    </source>
</reference>